<protein>
    <recommendedName>
        <fullName evidence="4">Transposase</fullName>
    </recommendedName>
</protein>
<proteinExistence type="predicted"/>
<dbReference type="Pfam" id="PF01527">
    <property type="entry name" value="HTH_Tnp_1"/>
    <property type="match status" value="1"/>
</dbReference>
<dbReference type="SUPFAM" id="SSF46689">
    <property type="entry name" value="Homeodomain-like"/>
    <property type="match status" value="1"/>
</dbReference>
<evidence type="ECO:0000313" key="3">
    <source>
        <dbReference type="Proteomes" id="UP000317646"/>
    </source>
</evidence>
<reference evidence="2 3" key="1">
    <citation type="journal article" date="2019" name="Environ. Microbiol.">
        <title>Species interactions and distinct microbial communities in high Arctic permafrost affected cryosols are associated with the CH4 and CO2 gas fluxes.</title>
        <authorList>
            <person name="Altshuler I."/>
            <person name="Hamel J."/>
            <person name="Turney S."/>
            <person name="Magnuson E."/>
            <person name="Levesque R."/>
            <person name="Greer C."/>
            <person name="Whyte L.G."/>
        </authorList>
    </citation>
    <scope>NUCLEOTIDE SEQUENCE [LARGE SCALE GENOMIC DNA]</scope>
    <source>
        <strain evidence="2 3">S9.2P</strain>
    </source>
</reference>
<accession>A0A502GBY2</accession>
<dbReference type="Gene3D" id="1.10.10.10">
    <property type="entry name" value="Winged helix-like DNA-binding domain superfamily/Winged helix DNA-binding domain"/>
    <property type="match status" value="1"/>
</dbReference>
<dbReference type="GO" id="GO:0003677">
    <property type="term" value="F:DNA binding"/>
    <property type="evidence" value="ECO:0007669"/>
    <property type="project" value="InterPro"/>
</dbReference>
<name>A0A502GBY2_9BACT</name>
<dbReference type="AlphaFoldDB" id="A0A502GBY2"/>
<sequence>MTDRRGTYISSVMATKTSGTSPDKRRKYDAAFKAEALRLASERRSTQAAARQLGISPKLLYRWQQAQLVAEVGSEEVARDPEVRARLKRAEQELDMLKKALVSCLL</sequence>
<dbReference type="Proteomes" id="UP000317646">
    <property type="component" value="Unassembled WGS sequence"/>
</dbReference>
<evidence type="ECO:0000256" key="1">
    <source>
        <dbReference type="SAM" id="MobiDB-lite"/>
    </source>
</evidence>
<dbReference type="EMBL" id="RCYZ01000013">
    <property type="protein sequence ID" value="TPG59465.1"/>
    <property type="molecule type" value="Genomic_DNA"/>
</dbReference>
<dbReference type="InterPro" id="IPR009057">
    <property type="entry name" value="Homeodomain-like_sf"/>
</dbReference>
<feature type="compositionally biased region" description="Polar residues" evidence="1">
    <location>
        <begin position="8"/>
        <end position="21"/>
    </location>
</feature>
<dbReference type="InterPro" id="IPR002514">
    <property type="entry name" value="Transposase_8"/>
</dbReference>
<organism evidence="2 3">
    <name type="scientific">Hymenobacter nivis</name>
    <dbReference type="NCBI Taxonomy" id="1850093"/>
    <lineage>
        <taxon>Bacteria</taxon>
        <taxon>Pseudomonadati</taxon>
        <taxon>Bacteroidota</taxon>
        <taxon>Cytophagia</taxon>
        <taxon>Cytophagales</taxon>
        <taxon>Hymenobacteraceae</taxon>
        <taxon>Hymenobacter</taxon>
    </lineage>
</organism>
<evidence type="ECO:0000313" key="2">
    <source>
        <dbReference type="EMBL" id="TPG59465.1"/>
    </source>
</evidence>
<evidence type="ECO:0008006" key="4">
    <source>
        <dbReference type="Google" id="ProtNLM"/>
    </source>
</evidence>
<keyword evidence="3" id="KW-1185">Reference proteome</keyword>
<dbReference type="GO" id="GO:0004803">
    <property type="term" value="F:transposase activity"/>
    <property type="evidence" value="ECO:0007669"/>
    <property type="project" value="InterPro"/>
</dbReference>
<gene>
    <name evidence="2" type="ORF">EAH73_21365</name>
</gene>
<feature type="region of interest" description="Disordered" evidence="1">
    <location>
        <begin position="1"/>
        <end position="25"/>
    </location>
</feature>
<comment type="caution">
    <text evidence="2">The sequence shown here is derived from an EMBL/GenBank/DDBJ whole genome shotgun (WGS) entry which is preliminary data.</text>
</comment>
<dbReference type="InterPro" id="IPR036388">
    <property type="entry name" value="WH-like_DNA-bd_sf"/>
</dbReference>
<dbReference type="GO" id="GO:0006313">
    <property type="term" value="P:DNA transposition"/>
    <property type="evidence" value="ECO:0007669"/>
    <property type="project" value="InterPro"/>
</dbReference>